<organism evidence="6 7">
    <name type="scientific">Acidocella aminolytica 101 = DSM 11237</name>
    <dbReference type="NCBI Taxonomy" id="1120923"/>
    <lineage>
        <taxon>Bacteria</taxon>
        <taxon>Pseudomonadati</taxon>
        <taxon>Pseudomonadota</taxon>
        <taxon>Alphaproteobacteria</taxon>
        <taxon>Acetobacterales</taxon>
        <taxon>Acidocellaceae</taxon>
        <taxon>Acidocella</taxon>
    </lineage>
</organism>
<comment type="caution">
    <text evidence="6">The sequence shown here is derived from an EMBL/GenBank/DDBJ whole genome shotgun (WGS) entry which is preliminary data.</text>
</comment>
<dbReference type="InterPro" id="IPR029016">
    <property type="entry name" value="GAF-like_dom_sf"/>
</dbReference>
<dbReference type="Gene3D" id="1.10.10.10">
    <property type="entry name" value="Winged helix-like DNA-binding domain superfamily/Winged helix DNA-binding domain"/>
    <property type="match status" value="1"/>
</dbReference>
<dbReference type="SUPFAM" id="SSF55781">
    <property type="entry name" value="GAF domain-like"/>
    <property type="match status" value="1"/>
</dbReference>
<accession>A0A0D6PFF6</accession>
<gene>
    <name evidence="6" type="ORF">Aam_023_040</name>
</gene>
<dbReference type="PROSITE" id="PS51078">
    <property type="entry name" value="ICLR_ED"/>
    <property type="match status" value="1"/>
</dbReference>
<dbReference type="GO" id="GO:0045892">
    <property type="term" value="P:negative regulation of DNA-templated transcription"/>
    <property type="evidence" value="ECO:0007669"/>
    <property type="project" value="TreeGrafter"/>
</dbReference>
<evidence type="ECO:0000259" key="5">
    <source>
        <dbReference type="PROSITE" id="PS51078"/>
    </source>
</evidence>
<feature type="domain" description="HTH iclR-type" evidence="4">
    <location>
        <begin position="2"/>
        <end position="64"/>
    </location>
</feature>
<keyword evidence="7" id="KW-1185">Reference proteome</keyword>
<dbReference type="PANTHER" id="PTHR30136">
    <property type="entry name" value="HELIX-TURN-HELIX TRANSCRIPTIONAL REGULATOR, ICLR FAMILY"/>
    <property type="match status" value="1"/>
</dbReference>
<dbReference type="OrthoDB" id="6166718at2"/>
<evidence type="ECO:0000256" key="2">
    <source>
        <dbReference type="ARBA" id="ARBA00023125"/>
    </source>
</evidence>
<dbReference type="Pfam" id="PF01614">
    <property type="entry name" value="IclR_C"/>
    <property type="match status" value="1"/>
</dbReference>
<dbReference type="EMBL" id="BANC01000023">
    <property type="protein sequence ID" value="GAN79589.1"/>
    <property type="molecule type" value="Genomic_DNA"/>
</dbReference>
<evidence type="ECO:0000256" key="3">
    <source>
        <dbReference type="ARBA" id="ARBA00023163"/>
    </source>
</evidence>
<dbReference type="InterPro" id="IPR014757">
    <property type="entry name" value="Tscrpt_reg_IclR_C"/>
</dbReference>
<keyword evidence="3" id="KW-0804">Transcription</keyword>
<name>A0A0D6PFF6_9PROT</name>
<sequence>MSSVLDRALNILECLAHSPGGLQLYVIAERLDIPRSAAHRLLADLNRLGYVEQDPVSEIYRLTLKISALGQTFLSLNGILDIAQPILDALAEKAGELVRLSIVSNERLTWVAKAQGARTGFRYDPDAGAEAHLASTSSGHAWLSTMSDEEAVRLVSRQGFGDPRQLGPNAVATVQALLQRIELARRDGYALVVENSAPGLSAISTPIRTKDGARTIGVLSIAGPAMRLPEERLRALVPDLLASAAELSAASLGSVYFGGTWRLGREAELSAAKSLGDSG</sequence>
<protein>
    <submittedName>
        <fullName evidence="6">Transcriptional regulator IclR</fullName>
    </submittedName>
</protein>
<dbReference type="GO" id="GO:0003677">
    <property type="term" value="F:DNA binding"/>
    <property type="evidence" value="ECO:0007669"/>
    <property type="project" value="UniProtKB-KW"/>
</dbReference>
<keyword evidence="2" id="KW-0238">DNA-binding</keyword>
<dbReference type="SUPFAM" id="SSF46785">
    <property type="entry name" value="Winged helix' DNA-binding domain"/>
    <property type="match status" value="1"/>
</dbReference>
<dbReference type="PANTHER" id="PTHR30136:SF35">
    <property type="entry name" value="HTH-TYPE TRANSCRIPTIONAL REGULATOR RV1719"/>
    <property type="match status" value="1"/>
</dbReference>
<evidence type="ECO:0000259" key="4">
    <source>
        <dbReference type="PROSITE" id="PS51077"/>
    </source>
</evidence>
<dbReference type="AlphaFoldDB" id="A0A0D6PFF6"/>
<evidence type="ECO:0000313" key="7">
    <source>
        <dbReference type="Proteomes" id="UP000032668"/>
    </source>
</evidence>
<dbReference type="PROSITE" id="PS51077">
    <property type="entry name" value="HTH_ICLR"/>
    <property type="match status" value="1"/>
</dbReference>
<reference evidence="6 7" key="1">
    <citation type="submission" date="2012-11" db="EMBL/GenBank/DDBJ databases">
        <title>Whole genome sequence of Acidocella aminolytica 101 = DSM 11237.</title>
        <authorList>
            <person name="Azuma Y."/>
            <person name="Higashiura N."/>
            <person name="Hirakawa H."/>
            <person name="Matsushita K."/>
        </authorList>
    </citation>
    <scope>NUCLEOTIDE SEQUENCE [LARGE SCALE GENOMIC DNA]</scope>
    <source>
        <strain evidence="7">101 / DSM 11237</strain>
    </source>
</reference>
<dbReference type="Pfam" id="PF09339">
    <property type="entry name" value="HTH_IclR"/>
    <property type="match status" value="1"/>
</dbReference>
<dbReference type="InterPro" id="IPR050707">
    <property type="entry name" value="HTH_MetabolicPath_Reg"/>
</dbReference>
<dbReference type="InterPro" id="IPR036390">
    <property type="entry name" value="WH_DNA-bd_sf"/>
</dbReference>
<dbReference type="STRING" id="1120923.SAMN02746095_02674"/>
<dbReference type="SMART" id="SM00346">
    <property type="entry name" value="HTH_ICLR"/>
    <property type="match status" value="1"/>
</dbReference>
<evidence type="ECO:0000256" key="1">
    <source>
        <dbReference type="ARBA" id="ARBA00023015"/>
    </source>
</evidence>
<dbReference type="FunFam" id="1.10.10.10:FF:000056">
    <property type="entry name" value="IclR family transcriptional regulator"/>
    <property type="match status" value="1"/>
</dbReference>
<evidence type="ECO:0000313" key="6">
    <source>
        <dbReference type="EMBL" id="GAN79589.1"/>
    </source>
</evidence>
<feature type="domain" description="IclR-ED" evidence="5">
    <location>
        <begin position="65"/>
        <end position="254"/>
    </location>
</feature>
<dbReference type="InterPro" id="IPR036388">
    <property type="entry name" value="WH-like_DNA-bd_sf"/>
</dbReference>
<dbReference type="GO" id="GO:0003700">
    <property type="term" value="F:DNA-binding transcription factor activity"/>
    <property type="evidence" value="ECO:0007669"/>
    <property type="project" value="TreeGrafter"/>
</dbReference>
<proteinExistence type="predicted"/>
<dbReference type="Gene3D" id="3.30.450.40">
    <property type="match status" value="1"/>
</dbReference>
<dbReference type="RefSeq" id="WP_048878033.1">
    <property type="nucleotide sequence ID" value="NZ_BANC01000023.1"/>
</dbReference>
<dbReference type="Proteomes" id="UP000032668">
    <property type="component" value="Unassembled WGS sequence"/>
</dbReference>
<keyword evidence="1" id="KW-0805">Transcription regulation</keyword>
<dbReference type="InterPro" id="IPR005471">
    <property type="entry name" value="Tscrpt_reg_IclR_N"/>
</dbReference>